<reference evidence="1 2" key="1">
    <citation type="submission" date="2024-04" db="EMBL/GenBank/DDBJ databases">
        <title>Tritrichomonas musculus Genome.</title>
        <authorList>
            <person name="Alves-Ferreira E."/>
            <person name="Grigg M."/>
            <person name="Lorenzi H."/>
            <person name="Galac M."/>
        </authorList>
    </citation>
    <scope>NUCLEOTIDE SEQUENCE [LARGE SCALE GENOMIC DNA]</scope>
    <source>
        <strain evidence="1 2">EAF2021</strain>
    </source>
</reference>
<sequence>MKTLPERTRNRRIEPPRKMVHGHYFLEEEAPFCGYYIKHLHCRILKTVFFNEINNDLSNVNLDYDVDYMIHGKGLPMEVIYARSGIDP</sequence>
<proteinExistence type="predicted"/>
<comment type="caution">
    <text evidence="1">The sequence shown here is derived from an EMBL/GenBank/DDBJ whole genome shotgun (WGS) entry which is preliminary data.</text>
</comment>
<evidence type="ECO:0000313" key="1">
    <source>
        <dbReference type="EMBL" id="KAK8871523.1"/>
    </source>
</evidence>
<name>A0ABR2J237_9EUKA</name>
<evidence type="ECO:0000313" key="2">
    <source>
        <dbReference type="Proteomes" id="UP001470230"/>
    </source>
</evidence>
<organism evidence="1 2">
    <name type="scientific">Tritrichomonas musculus</name>
    <dbReference type="NCBI Taxonomy" id="1915356"/>
    <lineage>
        <taxon>Eukaryota</taxon>
        <taxon>Metamonada</taxon>
        <taxon>Parabasalia</taxon>
        <taxon>Tritrichomonadida</taxon>
        <taxon>Tritrichomonadidae</taxon>
        <taxon>Tritrichomonas</taxon>
    </lineage>
</organism>
<keyword evidence="2" id="KW-1185">Reference proteome</keyword>
<dbReference type="EMBL" id="JAPFFF010000013">
    <property type="protein sequence ID" value="KAK8871523.1"/>
    <property type="molecule type" value="Genomic_DNA"/>
</dbReference>
<dbReference type="Proteomes" id="UP001470230">
    <property type="component" value="Unassembled WGS sequence"/>
</dbReference>
<accession>A0ABR2J237</accession>
<protein>
    <submittedName>
        <fullName evidence="1">Uncharacterized protein</fullName>
    </submittedName>
</protein>
<gene>
    <name evidence="1" type="ORF">M9Y10_007252</name>
</gene>